<feature type="domain" description="GtrA/DPMS transmembrane" evidence="7">
    <location>
        <begin position="11"/>
        <end position="141"/>
    </location>
</feature>
<feature type="transmembrane region" description="Helical" evidence="6">
    <location>
        <begin position="12"/>
        <end position="33"/>
    </location>
</feature>
<dbReference type="GO" id="GO:0000271">
    <property type="term" value="P:polysaccharide biosynthetic process"/>
    <property type="evidence" value="ECO:0007669"/>
    <property type="project" value="InterPro"/>
</dbReference>
<name>A0A1J4XWF2_9BACT</name>
<accession>A0A1J4XWF2</accession>
<dbReference type="AlphaFoldDB" id="A0A1J4XWF2"/>
<organism evidence="8 9">
    <name type="scientific">Candidatus Wolfebacteria bacterium CG1_02_39_135</name>
    <dbReference type="NCBI Taxonomy" id="1805425"/>
    <lineage>
        <taxon>Bacteria</taxon>
        <taxon>Candidatus Wolfeibacteriota</taxon>
    </lineage>
</organism>
<evidence type="ECO:0000256" key="5">
    <source>
        <dbReference type="ARBA" id="ARBA00023136"/>
    </source>
</evidence>
<dbReference type="EMBL" id="MNWX01000021">
    <property type="protein sequence ID" value="OIO65336.1"/>
    <property type="molecule type" value="Genomic_DNA"/>
</dbReference>
<keyword evidence="4 6" id="KW-1133">Transmembrane helix</keyword>
<dbReference type="InterPro" id="IPR007267">
    <property type="entry name" value="GtrA_DPMS_TM"/>
</dbReference>
<dbReference type="PANTHER" id="PTHR38459:SF1">
    <property type="entry name" value="PROPHAGE BACTOPRENOL-LINKED GLUCOSE TRANSLOCASE HOMOLOG"/>
    <property type="match status" value="1"/>
</dbReference>
<keyword evidence="3 6" id="KW-0812">Transmembrane</keyword>
<evidence type="ECO:0000313" key="9">
    <source>
        <dbReference type="Proteomes" id="UP000182693"/>
    </source>
</evidence>
<dbReference type="GO" id="GO:0005886">
    <property type="term" value="C:plasma membrane"/>
    <property type="evidence" value="ECO:0007669"/>
    <property type="project" value="TreeGrafter"/>
</dbReference>
<comment type="caution">
    <text evidence="8">The sequence shown here is derived from an EMBL/GenBank/DDBJ whole genome shotgun (WGS) entry which is preliminary data.</text>
</comment>
<keyword evidence="5 6" id="KW-0472">Membrane</keyword>
<sequence length="143" mass="15981">MNANLLRQISKFVVVGFINTGIDFGILNLLMFLTGIYSGRWIILLNSISFAVAVINSYLWNKYWTFKKEGSETGQIAREFSQFLVVSIVGISLNSGIVYGISTFVPALFGLSPALWVNFAKVLATVVSMAWNFTGYKFIVFKK</sequence>
<evidence type="ECO:0000256" key="6">
    <source>
        <dbReference type="SAM" id="Phobius"/>
    </source>
</evidence>
<feature type="transmembrane region" description="Helical" evidence="6">
    <location>
        <begin position="80"/>
        <end position="102"/>
    </location>
</feature>
<feature type="transmembrane region" description="Helical" evidence="6">
    <location>
        <begin position="114"/>
        <end position="133"/>
    </location>
</feature>
<evidence type="ECO:0000256" key="4">
    <source>
        <dbReference type="ARBA" id="ARBA00022989"/>
    </source>
</evidence>
<protein>
    <recommendedName>
        <fullName evidence="7">GtrA/DPMS transmembrane domain-containing protein</fullName>
    </recommendedName>
</protein>
<dbReference type="Proteomes" id="UP000182693">
    <property type="component" value="Unassembled WGS sequence"/>
</dbReference>
<evidence type="ECO:0000259" key="7">
    <source>
        <dbReference type="Pfam" id="PF04138"/>
    </source>
</evidence>
<evidence type="ECO:0000256" key="1">
    <source>
        <dbReference type="ARBA" id="ARBA00004141"/>
    </source>
</evidence>
<evidence type="ECO:0000256" key="3">
    <source>
        <dbReference type="ARBA" id="ARBA00022692"/>
    </source>
</evidence>
<dbReference type="PANTHER" id="PTHR38459">
    <property type="entry name" value="PROPHAGE BACTOPRENOL-LINKED GLUCOSE TRANSLOCASE HOMOLOG"/>
    <property type="match status" value="1"/>
</dbReference>
<evidence type="ECO:0000256" key="2">
    <source>
        <dbReference type="ARBA" id="ARBA00009399"/>
    </source>
</evidence>
<dbReference type="STRING" id="1805425.AUJ30_01210"/>
<reference evidence="8 9" key="1">
    <citation type="journal article" date="2016" name="Environ. Microbiol.">
        <title>Genomic resolution of a cold subsurface aquifer community provides metabolic insights for novel microbes adapted to high CO concentrations.</title>
        <authorList>
            <person name="Probst A.J."/>
            <person name="Castelle C.J."/>
            <person name="Singh A."/>
            <person name="Brown C.T."/>
            <person name="Anantharaman K."/>
            <person name="Sharon I."/>
            <person name="Hug L.A."/>
            <person name="Burstein D."/>
            <person name="Emerson J.B."/>
            <person name="Thomas B.C."/>
            <person name="Banfield J.F."/>
        </authorList>
    </citation>
    <scope>NUCLEOTIDE SEQUENCE [LARGE SCALE GENOMIC DNA]</scope>
    <source>
        <strain evidence="8">CG1_02_39_135</strain>
    </source>
</reference>
<dbReference type="InterPro" id="IPR051401">
    <property type="entry name" value="GtrA_CellWall_Glycosyl"/>
</dbReference>
<comment type="subcellular location">
    <subcellularLocation>
        <location evidence="1">Membrane</location>
        <topology evidence="1">Multi-pass membrane protein</topology>
    </subcellularLocation>
</comment>
<proteinExistence type="inferred from homology"/>
<evidence type="ECO:0000313" key="8">
    <source>
        <dbReference type="EMBL" id="OIO65336.1"/>
    </source>
</evidence>
<feature type="transmembrane region" description="Helical" evidence="6">
    <location>
        <begin position="39"/>
        <end position="59"/>
    </location>
</feature>
<comment type="similarity">
    <text evidence="2">Belongs to the GtrA family.</text>
</comment>
<gene>
    <name evidence="8" type="ORF">AUJ30_01210</name>
</gene>
<dbReference type="Pfam" id="PF04138">
    <property type="entry name" value="GtrA_DPMS_TM"/>
    <property type="match status" value="1"/>
</dbReference>